<dbReference type="OrthoDB" id="6435476at2759"/>
<keyword evidence="1" id="KW-1133">Transmembrane helix</keyword>
<dbReference type="EMBL" id="PZQS01000014">
    <property type="protein sequence ID" value="PVD18582.1"/>
    <property type="molecule type" value="Genomic_DNA"/>
</dbReference>
<feature type="transmembrane region" description="Helical" evidence="1">
    <location>
        <begin position="454"/>
        <end position="474"/>
    </location>
</feature>
<feature type="transmembrane region" description="Helical" evidence="1">
    <location>
        <begin position="121"/>
        <end position="138"/>
    </location>
</feature>
<dbReference type="SUPFAM" id="SSF103473">
    <property type="entry name" value="MFS general substrate transporter"/>
    <property type="match status" value="1"/>
</dbReference>
<evidence type="ECO:0000313" key="3">
    <source>
        <dbReference type="Proteomes" id="UP000245119"/>
    </source>
</evidence>
<feature type="transmembrane region" description="Helical" evidence="1">
    <location>
        <begin position="208"/>
        <end position="227"/>
    </location>
</feature>
<dbReference type="PANTHER" id="PTHR11360">
    <property type="entry name" value="MONOCARBOXYLATE TRANSPORTER"/>
    <property type="match status" value="1"/>
</dbReference>
<dbReference type="PANTHER" id="PTHR11360:SF284">
    <property type="entry name" value="EG:103B4.3 PROTEIN-RELATED"/>
    <property type="match status" value="1"/>
</dbReference>
<feature type="transmembrane region" description="Helical" evidence="1">
    <location>
        <begin position="389"/>
        <end position="412"/>
    </location>
</feature>
<keyword evidence="1" id="KW-0812">Transmembrane</keyword>
<feature type="transmembrane region" description="Helical" evidence="1">
    <location>
        <begin position="480"/>
        <end position="503"/>
    </location>
</feature>
<accession>A0A2T7NBR3</accession>
<dbReference type="InterPro" id="IPR011701">
    <property type="entry name" value="MFS"/>
</dbReference>
<feature type="transmembrane region" description="Helical" evidence="1">
    <location>
        <begin position="177"/>
        <end position="196"/>
    </location>
</feature>
<comment type="caution">
    <text evidence="2">The sequence shown here is derived from an EMBL/GenBank/DDBJ whole genome shotgun (WGS) entry which is preliminary data.</text>
</comment>
<dbReference type="InterPro" id="IPR050327">
    <property type="entry name" value="Proton-linked_MCT"/>
</dbReference>
<reference evidence="2 3" key="1">
    <citation type="submission" date="2018-04" db="EMBL/GenBank/DDBJ databases">
        <title>The genome of golden apple snail Pomacea canaliculata provides insight into stress tolerance and invasive adaptation.</title>
        <authorList>
            <person name="Liu C."/>
            <person name="Liu B."/>
            <person name="Ren Y."/>
            <person name="Zhang Y."/>
            <person name="Wang H."/>
            <person name="Li S."/>
            <person name="Jiang F."/>
            <person name="Yin L."/>
            <person name="Zhang G."/>
            <person name="Qian W."/>
            <person name="Fan W."/>
        </authorList>
    </citation>
    <scope>NUCLEOTIDE SEQUENCE [LARGE SCALE GENOMIC DNA]</scope>
    <source>
        <strain evidence="2">SZHN2017</strain>
        <tissue evidence="2">Muscle</tissue>
    </source>
</reference>
<feature type="transmembrane region" description="Helical" evidence="1">
    <location>
        <begin position="424"/>
        <end position="442"/>
    </location>
</feature>
<dbReference type="AlphaFoldDB" id="A0A2T7NBR3"/>
<feature type="transmembrane region" description="Helical" evidence="1">
    <location>
        <begin position="144"/>
        <end position="170"/>
    </location>
</feature>
<dbReference type="Proteomes" id="UP000245119">
    <property type="component" value="Linkage Group LG14"/>
</dbReference>
<dbReference type="GO" id="GO:0008028">
    <property type="term" value="F:monocarboxylic acid transmembrane transporter activity"/>
    <property type="evidence" value="ECO:0007669"/>
    <property type="project" value="TreeGrafter"/>
</dbReference>
<dbReference type="Pfam" id="PF07690">
    <property type="entry name" value="MFS_1"/>
    <property type="match status" value="1"/>
</dbReference>
<dbReference type="Gene3D" id="1.20.1250.20">
    <property type="entry name" value="MFS general substrate transporter like domains"/>
    <property type="match status" value="2"/>
</dbReference>
<feature type="transmembrane region" description="Helical" evidence="1">
    <location>
        <begin position="558"/>
        <end position="578"/>
    </location>
</feature>
<name>A0A2T7NBR3_POMCA</name>
<feature type="transmembrane region" description="Helical" evidence="1">
    <location>
        <begin position="88"/>
        <end position="114"/>
    </location>
</feature>
<sequence>MNGRACCSFGNDCIVLREGSFSKPGKEMSKAPKRVAPADLTGLPVDRGYAWVIAFACMFCTTIGLGLLRSYGVLFVEFLRMFNMSAGMTAVILAAQAGVNSIAALLIQTVVLSFLSVRQTVVIGGFLGGLGLILSYFAESIYVLFFSFSFLLGISLSTITGPCLLIVGTYFNKRRSLASAIATLGVSTGSVVIPPYTQALIAAFGGRGSLLVLGATYMNIMVGGMLLRPFHLNKRRLESVDDADTDKAYKSTETLPRASLRHMYRQRSLSVRSRDSIDVNAIGSILSLDVIVAMPEITVEVIDEVSDDEGKTEIDHAVTTTNAHHVTDERDISVRDSHSRLDDDNIAVQSPALNGEGPSLKHVTDDEEVNFCWKCLSFFDFGLFRRPPFLAIIISCSLGVVPVLMYGTYLPALASDRGLSDEEAATLLSIFGVSSFLSRLFFGFVADLNVVPRWVLMSSLMFLTTLTGMFTPLYKNYLALAVFSASYGLFAPVFFSLAPVLVVDLLGLENLSKTLGFMSLFQGIGAATAHPIIVTRWVSASRLCTGYLRDVTGSYHPSFFFMAACGLCSSGVLVLLNATRSLKQRCQRSQTVVEEDAAEDVSQPLNEFE</sequence>
<keyword evidence="3" id="KW-1185">Reference proteome</keyword>
<proteinExistence type="predicted"/>
<evidence type="ECO:0000256" key="1">
    <source>
        <dbReference type="SAM" id="Phobius"/>
    </source>
</evidence>
<dbReference type="InterPro" id="IPR036259">
    <property type="entry name" value="MFS_trans_sf"/>
</dbReference>
<organism evidence="2 3">
    <name type="scientific">Pomacea canaliculata</name>
    <name type="common">Golden apple snail</name>
    <dbReference type="NCBI Taxonomy" id="400727"/>
    <lineage>
        <taxon>Eukaryota</taxon>
        <taxon>Metazoa</taxon>
        <taxon>Spiralia</taxon>
        <taxon>Lophotrochozoa</taxon>
        <taxon>Mollusca</taxon>
        <taxon>Gastropoda</taxon>
        <taxon>Caenogastropoda</taxon>
        <taxon>Architaenioglossa</taxon>
        <taxon>Ampullarioidea</taxon>
        <taxon>Ampullariidae</taxon>
        <taxon>Pomacea</taxon>
    </lineage>
</organism>
<protein>
    <recommendedName>
        <fullName evidence="4">Major facilitator superfamily (MFS) profile domain-containing protein</fullName>
    </recommendedName>
</protein>
<keyword evidence="1" id="KW-0472">Membrane</keyword>
<evidence type="ECO:0008006" key="4">
    <source>
        <dbReference type="Google" id="ProtNLM"/>
    </source>
</evidence>
<gene>
    <name evidence="2" type="ORF">C0Q70_21132</name>
</gene>
<evidence type="ECO:0000313" key="2">
    <source>
        <dbReference type="EMBL" id="PVD18582.1"/>
    </source>
</evidence>
<feature type="transmembrane region" description="Helical" evidence="1">
    <location>
        <begin position="515"/>
        <end position="538"/>
    </location>
</feature>
<feature type="transmembrane region" description="Helical" evidence="1">
    <location>
        <begin position="49"/>
        <end position="68"/>
    </location>
</feature>